<keyword evidence="6" id="KW-0406">Ion transport</keyword>
<dbReference type="AlphaFoldDB" id="A0A1H7MSN5"/>
<evidence type="ECO:0000256" key="2">
    <source>
        <dbReference type="ARBA" id="ARBA00022448"/>
    </source>
</evidence>
<evidence type="ECO:0000256" key="9">
    <source>
        <dbReference type="ARBA" id="ARBA00023180"/>
    </source>
</evidence>
<sequence length="360" mass="39341">MKNKPLIISIILLFSIFTAIVSAADKNEQLLIIGTKVAPPFVMKNQAGEFHGISIDLWKEMAKELDVAYRFEEAELPLLISGLQDGQYHASIAAITVTANREKLIDFTHPYFTTGLAIAATKSDRGWLNALSGVFSWQFIGVLFALCMLLLAVGFVLWLFERKKNQEMFGGSIASGLGASFWWAAVTMTTVGYGDKAPTTLGGRVVGLIWMFMAIILISGFTAAIASSLTVSHLGTSIKSVDDLYGANVVTIDNSASEKFLTSISVKYKTADDITSALAQLESGKIDAVVYDKPILRYLTNASSSDNLYVLPGEIGQQDYAIGLPNNSPLREKFNERLLQVIESERWEEIKSKYLGGSPL</sequence>
<dbReference type="Gene3D" id="1.20.5.110">
    <property type="match status" value="1"/>
</dbReference>
<keyword evidence="12" id="KW-0732">Signal</keyword>
<dbReference type="SUPFAM" id="SSF81324">
    <property type="entry name" value="Voltage-gated potassium channels"/>
    <property type="match status" value="1"/>
</dbReference>
<evidence type="ECO:0000313" key="16">
    <source>
        <dbReference type="Proteomes" id="UP000199297"/>
    </source>
</evidence>
<feature type="transmembrane region" description="Helical" evidence="11">
    <location>
        <begin position="205"/>
        <end position="229"/>
    </location>
</feature>
<dbReference type="InterPro" id="IPR001638">
    <property type="entry name" value="Solute-binding_3/MltF_N"/>
</dbReference>
<keyword evidence="9" id="KW-0325">Glycoprotein</keyword>
<evidence type="ECO:0000256" key="11">
    <source>
        <dbReference type="SAM" id="Phobius"/>
    </source>
</evidence>
<evidence type="ECO:0000313" key="15">
    <source>
        <dbReference type="EMBL" id="SEL14223.1"/>
    </source>
</evidence>
<accession>A0A1H7MSN5</accession>
<dbReference type="SUPFAM" id="SSF53850">
    <property type="entry name" value="Periplasmic binding protein-like II"/>
    <property type="match status" value="1"/>
</dbReference>
<keyword evidence="5 11" id="KW-1133">Transmembrane helix</keyword>
<evidence type="ECO:0000259" key="13">
    <source>
        <dbReference type="SMART" id="SM00062"/>
    </source>
</evidence>
<evidence type="ECO:0000256" key="4">
    <source>
        <dbReference type="ARBA" id="ARBA00022692"/>
    </source>
</evidence>
<dbReference type="InterPro" id="IPR001320">
    <property type="entry name" value="Iontro_rcpt_C"/>
</dbReference>
<dbReference type="Gene3D" id="3.40.190.10">
    <property type="entry name" value="Periplasmic binding protein-like II"/>
    <property type="match status" value="2"/>
</dbReference>
<keyword evidence="16" id="KW-1185">Reference proteome</keyword>
<keyword evidence="2" id="KW-0813">Transport</keyword>
<gene>
    <name evidence="15" type="ORF">SAMN05216262_106118</name>
</gene>
<keyword evidence="10" id="KW-0407">Ion channel</keyword>
<dbReference type="OrthoDB" id="9799090at2"/>
<proteinExistence type="predicted"/>
<evidence type="ECO:0000256" key="5">
    <source>
        <dbReference type="ARBA" id="ARBA00022989"/>
    </source>
</evidence>
<dbReference type="GO" id="GO:0038023">
    <property type="term" value="F:signaling receptor activity"/>
    <property type="evidence" value="ECO:0007669"/>
    <property type="project" value="InterPro"/>
</dbReference>
<dbReference type="STRING" id="641665.GCA_002104455_03294"/>
<evidence type="ECO:0000256" key="7">
    <source>
        <dbReference type="ARBA" id="ARBA00023136"/>
    </source>
</evidence>
<name>A0A1H7MSN5_9GAMM</name>
<evidence type="ECO:0000256" key="6">
    <source>
        <dbReference type="ARBA" id="ARBA00023065"/>
    </source>
</evidence>
<comment type="subcellular location">
    <subcellularLocation>
        <location evidence="1">Cell membrane</location>
        <topology evidence="1">Multi-pass membrane protein</topology>
    </subcellularLocation>
</comment>
<keyword evidence="4 11" id="KW-0812">Transmembrane</keyword>
<evidence type="ECO:0000259" key="14">
    <source>
        <dbReference type="SMART" id="SM00079"/>
    </source>
</evidence>
<dbReference type="SMART" id="SM00079">
    <property type="entry name" value="PBPe"/>
    <property type="match status" value="1"/>
</dbReference>
<dbReference type="GO" id="GO:0005886">
    <property type="term" value="C:plasma membrane"/>
    <property type="evidence" value="ECO:0007669"/>
    <property type="project" value="UniProtKB-SubCell"/>
</dbReference>
<feature type="chain" id="PRO_5011485738" evidence="12">
    <location>
        <begin position="24"/>
        <end position="360"/>
    </location>
</feature>
<evidence type="ECO:0000256" key="3">
    <source>
        <dbReference type="ARBA" id="ARBA00022475"/>
    </source>
</evidence>
<dbReference type="PANTHER" id="PTHR18966">
    <property type="entry name" value="IONOTROPIC GLUTAMATE RECEPTOR"/>
    <property type="match status" value="1"/>
</dbReference>
<evidence type="ECO:0000256" key="1">
    <source>
        <dbReference type="ARBA" id="ARBA00004651"/>
    </source>
</evidence>
<feature type="signal peptide" evidence="12">
    <location>
        <begin position="1"/>
        <end position="23"/>
    </location>
</feature>
<evidence type="ECO:0000256" key="8">
    <source>
        <dbReference type="ARBA" id="ARBA00023170"/>
    </source>
</evidence>
<dbReference type="EMBL" id="FOBI01000006">
    <property type="protein sequence ID" value="SEL14223.1"/>
    <property type="molecule type" value="Genomic_DNA"/>
</dbReference>
<dbReference type="InterPro" id="IPR001508">
    <property type="entry name" value="Iono_Glu_rcpt_met"/>
</dbReference>
<reference evidence="16" key="1">
    <citation type="submission" date="2016-10" db="EMBL/GenBank/DDBJ databases">
        <authorList>
            <person name="Varghese N."/>
            <person name="Submissions S."/>
        </authorList>
    </citation>
    <scope>NUCLEOTIDE SEQUENCE [LARGE SCALE GENOMIC DNA]</scope>
    <source>
        <strain evidence="16">CGMCC 1.9127</strain>
    </source>
</reference>
<protein>
    <submittedName>
        <fullName evidence="15">Amino acid ABC transporter substrate-binding protein, PAAT family</fullName>
    </submittedName>
</protein>
<organism evidence="15 16">
    <name type="scientific">Colwellia chukchiensis</name>
    <dbReference type="NCBI Taxonomy" id="641665"/>
    <lineage>
        <taxon>Bacteria</taxon>
        <taxon>Pseudomonadati</taxon>
        <taxon>Pseudomonadota</taxon>
        <taxon>Gammaproteobacteria</taxon>
        <taxon>Alteromonadales</taxon>
        <taxon>Colwelliaceae</taxon>
        <taxon>Colwellia</taxon>
    </lineage>
</organism>
<dbReference type="SMART" id="SM00062">
    <property type="entry name" value="PBPb"/>
    <property type="match status" value="1"/>
</dbReference>
<dbReference type="InterPro" id="IPR015683">
    <property type="entry name" value="Ionotropic_Glu_rcpt"/>
</dbReference>
<dbReference type="PRINTS" id="PR00177">
    <property type="entry name" value="NMDARECEPTOR"/>
</dbReference>
<feature type="domain" description="Solute-binding protein family 3/N-terminal" evidence="13">
    <location>
        <begin position="30"/>
        <end position="358"/>
    </location>
</feature>
<dbReference type="Pfam" id="PF00060">
    <property type="entry name" value="Lig_chan"/>
    <property type="match status" value="1"/>
</dbReference>
<dbReference type="RefSeq" id="WP_085284800.1">
    <property type="nucleotide sequence ID" value="NZ_FOBI01000006.1"/>
</dbReference>
<feature type="domain" description="Ionotropic glutamate receptor C-terminal" evidence="14">
    <location>
        <begin position="30"/>
        <end position="357"/>
    </location>
</feature>
<dbReference type="Pfam" id="PF00497">
    <property type="entry name" value="SBP_bac_3"/>
    <property type="match status" value="1"/>
</dbReference>
<keyword evidence="7 11" id="KW-0472">Membrane</keyword>
<dbReference type="Gene3D" id="1.10.287.70">
    <property type="match status" value="1"/>
</dbReference>
<dbReference type="Proteomes" id="UP000199297">
    <property type="component" value="Unassembled WGS sequence"/>
</dbReference>
<dbReference type="GO" id="GO:0015276">
    <property type="term" value="F:ligand-gated monoatomic ion channel activity"/>
    <property type="evidence" value="ECO:0007669"/>
    <property type="project" value="InterPro"/>
</dbReference>
<evidence type="ECO:0000256" key="12">
    <source>
        <dbReference type="SAM" id="SignalP"/>
    </source>
</evidence>
<feature type="transmembrane region" description="Helical" evidence="11">
    <location>
        <begin position="135"/>
        <end position="160"/>
    </location>
</feature>
<keyword evidence="8" id="KW-0675">Receptor</keyword>
<evidence type="ECO:0000256" key="10">
    <source>
        <dbReference type="ARBA" id="ARBA00023303"/>
    </source>
</evidence>
<keyword evidence="3" id="KW-1003">Cell membrane</keyword>
<feature type="transmembrane region" description="Helical" evidence="11">
    <location>
        <begin position="172"/>
        <end position="193"/>
    </location>
</feature>